<organism evidence="2 3">
    <name type="scientific">Carboxylicivirga linearis</name>
    <dbReference type="NCBI Taxonomy" id="1628157"/>
    <lineage>
        <taxon>Bacteria</taxon>
        <taxon>Pseudomonadati</taxon>
        <taxon>Bacteroidota</taxon>
        <taxon>Bacteroidia</taxon>
        <taxon>Marinilabiliales</taxon>
        <taxon>Marinilabiliaceae</taxon>
        <taxon>Carboxylicivirga</taxon>
    </lineage>
</organism>
<dbReference type="RefSeq" id="WP_212217080.1">
    <property type="nucleotide sequence ID" value="NZ_JAGUCO010000015.1"/>
</dbReference>
<accession>A0ABS5JY52</accession>
<feature type="signal peptide" evidence="1">
    <location>
        <begin position="1"/>
        <end position="19"/>
    </location>
</feature>
<name>A0ABS5JY52_9BACT</name>
<gene>
    <name evidence="2" type="ORF">KEM10_16230</name>
</gene>
<keyword evidence="3" id="KW-1185">Reference proteome</keyword>
<proteinExistence type="predicted"/>
<keyword evidence="1" id="KW-0732">Signal</keyword>
<evidence type="ECO:0000313" key="2">
    <source>
        <dbReference type="EMBL" id="MBS2099839.1"/>
    </source>
</evidence>
<feature type="chain" id="PRO_5046189299" evidence="1">
    <location>
        <begin position="20"/>
        <end position="142"/>
    </location>
</feature>
<protein>
    <submittedName>
        <fullName evidence="2">Uncharacterized protein</fullName>
    </submittedName>
</protein>
<comment type="caution">
    <text evidence="2">The sequence shown here is derived from an EMBL/GenBank/DDBJ whole genome shotgun (WGS) entry which is preliminary data.</text>
</comment>
<evidence type="ECO:0000313" key="3">
    <source>
        <dbReference type="Proteomes" id="UP000708576"/>
    </source>
</evidence>
<dbReference type="Proteomes" id="UP000708576">
    <property type="component" value="Unassembled WGS sequence"/>
</dbReference>
<reference evidence="2 3" key="1">
    <citation type="journal article" date="2015" name="Int. J. Syst. Evol. Microbiol.">
        <title>Carboxylicivirga linearis sp. nov., isolated from a sea cucumber culture pond.</title>
        <authorList>
            <person name="Wang F.Q."/>
            <person name="Zhou Y.X."/>
            <person name="Lin X.Z."/>
            <person name="Chen G.J."/>
            <person name="Du Z.J."/>
        </authorList>
    </citation>
    <scope>NUCLEOTIDE SEQUENCE [LARGE SCALE GENOMIC DNA]</scope>
    <source>
        <strain evidence="2 3">FB218</strain>
    </source>
</reference>
<evidence type="ECO:0000256" key="1">
    <source>
        <dbReference type="SAM" id="SignalP"/>
    </source>
</evidence>
<sequence>MKKIIILIVFITGSILSHAQNPMDERLYDEVKLKIGDDATEISACSGSKTENQSHTGSCSVTLNKDVLYRFTCGNSKKSSGILKEKLTFKENNQLIKVVKVKVGEILSFEFLCTKTGNYSLQSYYDDLGYCYNVTIISKVNQ</sequence>
<dbReference type="EMBL" id="JAGUCO010000015">
    <property type="protein sequence ID" value="MBS2099839.1"/>
    <property type="molecule type" value="Genomic_DNA"/>
</dbReference>